<dbReference type="RefSeq" id="WP_089097202.1">
    <property type="nucleotide sequence ID" value="NZ_NDYL01000001.1"/>
</dbReference>
<sequence>MQGLQYYKKDESSDYAYRRFLANEEERQEMPLYQKAGLAAIAAAGLLALGHRTGVMRKIAQFLDEEARISLQSIKEVLDEEPALRKEVSMRRLKSIKDRYQQRKQQLLSEYKQKDILSRREFDIQRILRQRQNLLETEIPLHIEEGLRFEAIMKDIRKHALTKDIANQIEDALGRGDFQILKYGTKSEINALLRSSGVRNNDAIKTVLEIRDRHRRTQFIKTEEGKAWVEGVQRKLREFTAKQMQDIARRNGEIKSLIVGHRQATVGDILELHEKGKIQLNTELHVQIQDVLKYNKKFKEAIFDENLYIRTVNGEMQLIDYQVFSDINRGFMKWFADTLPGGLMHIRDALNVRLARERVSFRIFERGTIQPVLNAHMGIHHKEPLRQPVVYVNGKFVRLFDDKAINEDAPLTILNPKRDMYLTSARFGTVGKITRHIGELMTEPKERNKLFELFDIGNQSKDSELREYLSVITKFFDKEWERNIFKQAFRKGVENKDVYYEMDKYFKHFTEGFSPRVLYKIKSYLPEYLQEFIEKNQINFSRDEDILKLFKELHMNNAYRFNSEGEVIGRKKPANWDLYRTYIKYERNPDEFLGREYPIGETNPFIGGNVRVQTGMDIIRQQVGLELIRQMVQIKPAGVISEEKALLNLRNMISQWRQSGDILKADAQKAEWLISYYMFQQAAKPIYSNEEVALSNLTALFRGKGEAEQQFQRSVEEMIKSTHPIWQSHKSQIIENLIRDEYIAVNKAFSSHTLLGRINEFFTDFPDKAKQLSFFTGRRNMEDVTTLSIFVSYYPWYRLQDALANVGLGFSDASMGSPLQLMSSLFLKRIFPVFAGVTAYKYIDYEVDKYTGVGITERWENYKAYRRLEEAVAREQFGTLEELQRERMLRPGIEHFDDAPSFYVPMIGEVGPGDLFNFIAGTISGTGYSSIHKEDTMGVEETYEDITEGVEEIRKGRWWAFGSKSAYRGDRVIQYAPNSYRLAHSDWEYTDVIGSGEEVWTNTLFPTIENWFGLKHLLGMTDLYWFERKHYYDRPYLLTGELFNPNTPLLGDLGNLIIGNLIKPVRQMHMEYWGDPILVQEQTEQYGERPDSPVITRISPSGRVEYNVYVSPEAYGGYEVNQEAPILIPEDELNPEAQQVVEQKLAPYEESDTPPPKQYILIPRQNAETGEPTGDVIIYDTESEEAIYMPARMQGEYRTIDEAFSAARAAENKPPEDVKIKTKPRDLYAPVYEYQKNVDRRKLMELNDPRSMEWRTQEFASNWLEPHGIYNWLLMDEFLQRNPYTGQMVIEKADKAYNASNAFWEMQLGSLGGEFSEIFRRFIRSDSAQLEGYNPIRNTMPDWLPGADYFINFQIGDPYSKIPYGEYRLPGPAYEALNELHPDQFGMYGAFDRFKILADVAPWSEEYKFWRDYVTKYIEDPELRKEAAEIKRQVAKRKKKYEFQPYIFKDAELEKYEVTVTKFLDDYTFLTEEFGDTPIRLAGVDTRVKAEGVLQQYFQEGDKIVIGVAKDPSQRIVDDTYGTMRAVVFRGLESLNRQLIERGEMKENVNDTSPAGVWARFTPEEIAKGSRWESIAHFESALNTKFLQVRTALEEYERDQIYGKDWATWENMGISDYLIPALDRMKGHDNPLMATMSGAGVGFFIGRIILGGGKNTKYGVYLGAATGLLLNLYGQLYKAITGERWIPERRRIEHEINEYFDILKYLKFSGLYEKAKEELRLMGYDADKLIQYIEEKEQETKERRQRLEAEKRWLYLNQPKGWEERRKEINKELEEISKEWDTLILPAPVAQALYYKEQRDTTLYAIDPFEDRMKIIAALPYKDKWFFNEFVNATEEEREKILELVPENQRRIYKALWGYGLEPQKPIEYYARKYNIPGPDWPGWRPEFSLEDIKLKVVQQYGLDLSDFNYWPDDVEAAQYVPDLPYEDIHATSATFRGYKDVERNIREIMQGQGLYDVQVLVQPSYGNETYVTIHYEEDRSQEIENEFKYNMEKYLP</sequence>
<proteinExistence type="predicted"/>
<organism evidence="1 2">
    <name type="scientific">Parageobacillus galactosidasius</name>
    <dbReference type="NCBI Taxonomy" id="883812"/>
    <lineage>
        <taxon>Bacteria</taxon>
        <taxon>Bacillati</taxon>
        <taxon>Bacillota</taxon>
        <taxon>Bacilli</taxon>
        <taxon>Bacillales</taxon>
        <taxon>Anoxybacillaceae</taxon>
        <taxon>Parageobacillus</taxon>
    </lineage>
</organism>
<gene>
    <name evidence="1" type="ORF">B9L23_07755</name>
</gene>
<comment type="caution">
    <text evidence="1">The sequence shown here is derived from an EMBL/GenBank/DDBJ whole genome shotgun (WGS) entry which is preliminary data.</text>
</comment>
<name>A0A226QTL1_9BACL</name>
<keyword evidence="2" id="KW-1185">Reference proteome</keyword>
<evidence type="ECO:0000313" key="2">
    <source>
        <dbReference type="Proteomes" id="UP000198394"/>
    </source>
</evidence>
<evidence type="ECO:0000313" key="1">
    <source>
        <dbReference type="EMBL" id="OXB94749.1"/>
    </source>
</evidence>
<reference evidence="1 2" key="1">
    <citation type="submission" date="2017-04" db="EMBL/GenBank/DDBJ databases">
        <title>The genome sequence of Parageobacillus galactosidasius DSM 18751.</title>
        <authorList>
            <person name="Ramaloko W.T."/>
            <person name="Koen N."/>
            <person name="Polliack S."/>
            <person name="Aliyu H."/>
            <person name="Lebre P."/>
            <person name="Mohr T."/>
            <person name="Oswald F."/>
            <person name="Zwick M."/>
            <person name="Neumann A."/>
            <person name="Syldatk C."/>
            <person name="Cowan D."/>
            <person name="De Maayer P."/>
        </authorList>
    </citation>
    <scope>NUCLEOTIDE SEQUENCE [LARGE SCALE GENOMIC DNA]</scope>
    <source>
        <strain evidence="1 2">DSM 18751</strain>
    </source>
</reference>
<dbReference type="EMBL" id="NDYL01000001">
    <property type="protein sequence ID" value="OXB94749.1"/>
    <property type="molecule type" value="Genomic_DNA"/>
</dbReference>
<accession>A0A226QTL1</accession>
<dbReference type="Proteomes" id="UP000198394">
    <property type="component" value="Unassembled WGS sequence"/>
</dbReference>
<protein>
    <submittedName>
        <fullName evidence="1">Uncharacterized protein</fullName>
    </submittedName>
</protein>